<sequence>MKEFFESGAVDDIARKCIETNDVDACLQGYAKPIGKRCEVMKAASPKRKSQPNGYSKSWFDGECTEVKKALNDLKKLKTVLYEQLKVMRFLYRYFMDEMM</sequence>
<dbReference type="Proteomes" id="UP000827872">
    <property type="component" value="Linkage Group LG01"/>
</dbReference>
<proteinExistence type="predicted"/>
<evidence type="ECO:0000313" key="2">
    <source>
        <dbReference type="Proteomes" id="UP000827872"/>
    </source>
</evidence>
<accession>A0ACB8G791</accession>
<reference evidence="1" key="1">
    <citation type="submission" date="2021-08" db="EMBL/GenBank/DDBJ databases">
        <title>The first chromosome-level gecko genome reveals the dynamic sex chromosomes of Neotropical dwarf geckos (Sphaerodactylidae: Sphaerodactylus).</title>
        <authorList>
            <person name="Pinto B.J."/>
            <person name="Keating S.E."/>
            <person name="Gamble T."/>
        </authorList>
    </citation>
    <scope>NUCLEOTIDE SEQUENCE</scope>
    <source>
        <strain evidence="1">TG3544</strain>
    </source>
</reference>
<evidence type="ECO:0000313" key="1">
    <source>
        <dbReference type="EMBL" id="KAH8015399.1"/>
    </source>
</evidence>
<name>A0ACB8G791_9SAUR</name>
<dbReference type="EMBL" id="CM037614">
    <property type="protein sequence ID" value="KAH8015399.1"/>
    <property type="molecule type" value="Genomic_DNA"/>
</dbReference>
<gene>
    <name evidence="1" type="ORF">K3G42_003396</name>
</gene>
<protein>
    <submittedName>
        <fullName evidence="1">Uncharacterized protein</fullName>
    </submittedName>
</protein>
<comment type="caution">
    <text evidence="1">The sequence shown here is derived from an EMBL/GenBank/DDBJ whole genome shotgun (WGS) entry which is preliminary data.</text>
</comment>
<keyword evidence="2" id="KW-1185">Reference proteome</keyword>
<organism evidence="1 2">
    <name type="scientific">Sphaerodactylus townsendi</name>
    <dbReference type="NCBI Taxonomy" id="933632"/>
    <lineage>
        <taxon>Eukaryota</taxon>
        <taxon>Metazoa</taxon>
        <taxon>Chordata</taxon>
        <taxon>Craniata</taxon>
        <taxon>Vertebrata</taxon>
        <taxon>Euteleostomi</taxon>
        <taxon>Lepidosauria</taxon>
        <taxon>Squamata</taxon>
        <taxon>Bifurcata</taxon>
        <taxon>Gekkota</taxon>
        <taxon>Sphaerodactylidae</taxon>
        <taxon>Sphaerodactylus</taxon>
    </lineage>
</organism>